<evidence type="ECO:0000313" key="4">
    <source>
        <dbReference type="Proteomes" id="UP000236735"/>
    </source>
</evidence>
<evidence type="ECO:0000313" key="3">
    <source>
        <dbReference type="EMBL" id="SEF73570.1"/>
    </source>
</evidence>
<name>A0A1H5UEX4_XYLRU</name>
<evidence type="ECO:0000259" key="2">
    <source>
        <dbReference type="Pfam" id="PF13568"/>
    </source>
</evidence>
<proteinExistence type="predicted"/>
<gene>
    <name evidence="3" type="ORF">SAMN05216354_1424</name>
</gene>
<feature type="chain" id="PRO_5009286097" evidence="1">
    <location>
        <begin position="31"/>
        <end position="279"/>
    </location>
</feature>
<dbReference type="RefSeq" id="WP_231622225.1">
    <property type="nucleotide sequence ID" value="NZ_FNUV01000003.1"/>
</dbReference>
<sequence length="279" mass="31237">MRNVMKGFLCCVVKAVPLYFLTLLPLNTSAQVGEYRTDFAIGVNGGYVLSNVAFVPKVPQSMFGGVTGGISARYTCEKYFSSICAVTAEVNYAQIGWKENILTMNDQPVPLHTDPSQNLSFSRKMTYVQVPLLARLGWGRERNGFQGFIHLGPQIGFYLNDKTESNFDVRDPAFNPNISEQGYFGPEYQYANVRANHVVAQDTMAVENKFDYGIAVGAGVEYSNPHMGHFVIEGRYYYGLGNIYGSTKRDYFGRSNFGNIVIKCTYLFDIIKTKNSKIK</sequence>
<dbReference type="InterPro" id="IPR025665">
    <property type="entry name" value="Beta-barrel_OMP_2"/>
</dbReference>
<accession>A0A1H5UEX4</accession>
<organism evidence="3 4">
    <name type="scientific">Xylanibacter ruminicola</name>
    <name type="common">Prevotella ruminicola</name>
    <dbReference type="NCBI Taxonomy" id="839"/>
    <lineage>
        <taxon>Bacteria</taxon>
        <taxon>Pseudomonadati</taxon>
        <taxon>Bacteroidota</taxon>
        <taxon>Bacteroidia</taxon>
        <taxon>Bacteroidales</taxon>
        <taxon>Prevotellaceae</taxon>
        <taxon>Xylanibacter</taxon>
    </lineage>
</organism>
<keyword evidence="1" id="KW-0732">Signal</keyword>
<dbReference type="Pfam" id="PF13568">
    <property type="entry name" value="OMP_b-brl_2"/>
    <property type="match status" value="1"/>
</dbReference>
<dbReference type="EMBL" id="FNUV01000003">
    <property type="protein sequence ID" value="SEF73570.1"/>
    <property type="molecule type" value="Genomic_DNA"/>
</dbReference>
<feature type="signal peptide" evidence="1">
    <location>
        <begin position="1"/>
        <end position="30"/>
    </location>
</feature>
<dbReference type="Proteomes" id="UP000236735">
    <property type="component" value="Unassembled WGS sequence"/>
</dbReference>
<protein>
    <submittedName>
        <fullName evidence="3">Outer membrane protein beta-barrel domain-containing protein</fullName>
    </submittedName>
</protein>
<evidence type="ECO:0000256" key="1">
    <source>
        <dbReference type="SAM" id="SignalP"/>
    </source>
</evidence>
<feature type="domain" description="Outer membrane protein beta-barrel" evidence="2">
    <location>
        <begin position="36"/>
        <end position="244"/>
    </location>
</feature>
<reference evidence="3 4" key="1">
    <citation type="submission" date="2016-10" db="EMBL/GenBank/DDBJ databases">
        <authorList>
            <person name="de Groot N.N."/>
        </authorList>
    </citation>
    <scope>NUCLEOTIDE SEQUENCE [LARGE SCALE GENOMIC DNA]</scope>
    <source>
        <strain evidence="3 4">AR32</strain>
    </source>
</reference>
<dbReference type="AlphaFoldDB" id="A0A1H5UEX4"/>